<dbReference type="PANTHER" id="PTHR46910">
    <property type="entry name" value="TRANSCRIPTION FACTOR PDR1"/>
    <property type="match status" value="1"/>
</dbReference>
<comment type="subcellular location">
    <subcellularLocation>
        <location evidence="1">Nucleus</location>
    </subcellularLocation>
</comment>
<evidence type="ECO:0000256" key="2">
    <source>
        <dbReference type="ARBA" id="ARBA00023015"/>
    </source>
</evidence>
<dbReference type="InterPro" id="IPR050987">
    <property type="entry name" value="AtrR-like"/>
</dbReference>
<dbReference type="GO" id="GO:0008270">
    <property type="term" value="F:zinc ion binding"/>
    <property type="evidence" value="ECO:0007669"/>
    <property type="project" value="InterPro"/>
</dbReference>
<dbReference type="Pfam" id="PF04082">
    <property type="entry name" value="Fungal_trans"/>
    <property type="match status" value="1"/>
</dbReference>
<protein>
    <recommendedName>
        <fullName evidence="7">Xylanolytic transcriptional activator regulatory domain-containing protein</fullName>
    </recommendedName>
</protein>
<evidence type="ECO:0000256" key="6">
    <source>
        <dbReference type="SAM" id="MobiDB-lite"/>
    </source>
</evidence>
<evidence type="ECO:0000313" key="9">
    <source>
        <dbReference type="Proteomes" id="UP000799764"/>
    </source>
</evidence>
<dbReference type="Proteomes" id="UP000799764">
    <property type="component" value="Unassembled WGS sequence"/>
</dbReference>
<reference evidence="8" key="1">
    <citation type="journal article" date="2020" name="Stud. Mycol.">
        <title>101 Dothideomycetes genomes: a test case for predicting lifestyles and emergence of pathogens.</title>
        <authorList>
            <person name="Haridas S."/>
            <person name="Albert R."/>
            <person name="Binder M."/>
            <person name="Bloem J."/>
            <person name="Labutti K."/>
            <person name="Salamov A."/>
            <person name="Andreopoulos B."/>
            <person name="Baker S."/>
            <person name="Barry K."/>
            <person name="Bills G."/>
            <person name="Bluhm B."/>
            <person name="Cannon C."/>
            <person name="Castanera R."/>
            <person name="Culley D."/>
            <person name="Daum C."/>
            <person name="Ezra D."/>
            <person name="Gonzalez J."/>
            <person name="Henrissat B."/>
            <person name="Kuo A."/>
            <person name="Liang C."/>
            <person name="Lipzen A."/>
            <person name="Lutzoni F."/>
            <person name="Magnuson J."/>
            <person name="Mondo S."/>
            <person name="Nolan M."/>
            <person name="Ohm R."/>
            <person name="Pangilinan J."/>
            <person name="Park H.-J."/>
            <person name="Ramirez L."/>
            <person name="Alfaro M."/>
            <person name="Sun H."/>
            <person name="Tritt A."/>
            <person name="Yoshinaga Y."/>
            <person name="Zwiers L.-H."/>
            <person name="Turgeon B."/>
            <person name="Goodwin S."/>
            <person name="Spatafora J."/>
            <person name="Crous P."/>
            <person name="Grigoriev I."/>
        </authorList>
    </citation>
    <scope>NUCLEOTIDE SEQUENCE</scope>
    <source>
        <strain evidence="8">CBS 690.94</strain>
    </source>
</reference>
<dbReference type="AlphaFoldDB" id="A0A9P4UA58"/>
<dbReference type="CDD" id="cd12148">
    <property type="entry name" value="fungal_TF_MHR"/>
    <property type="match status" value="1"/>
</dbReference>
<dbReference type="OrthoDB" id="2123952at2759"/>
<evidence type="ECO:0000256" key="5">
    <source>
        <dbReference type="ARBA" id="ARBA00023242"/>
    </source>
</evidence>
<dbReference type="GO" id="GO:0005634">
    <property type="term" value="C:nucleus"/>
    <property type="evidence" value="ECO:0007669"/>
    <property type="project" value="UniProtKB-SubCell"/>
</dbReference>
<dbReference type="PANTHER" id="PTHR46910:SF37">
    <property type="entry name" value="ZN(II)2CYS6 TRANSCRIPTION FACTOR (EUROFUNG)"/>
    <property type="match status" value="1"/>
</dbReference>
<feature type="domain" description="Xylanolytic transcriptional activator regulatory" evidence="7">
    <location>
        <begin position="238"/>
        <end position="311"/>
    </location>
</feature>
<dbReference type="SMART" id="SM00906">
    <property type="entry name" value="Fungal_trans"/>
    <property type="match status" value="1"/>
</dbReference>
<evidence type="ECO:0000256" key="3">
    <source>
        <dbReference type="ARBA" id="ARBA00023125"/>
    </source>
</evidence>
<name>A0A9P4UA58_9PLEO</name>
<dbReference type="InterPro" id="IPR007219">
    <property type="entry name" value="XnlR_reg_dom"/>
</dbReference>
<dbReference type="GO" id="GO:0003700">
    <property type="term" value="F:DNA-binding transcription factor activity"/>
    <property type="evidence" value="ECO:0007669"/>
    <property type="project" value="InterPro"/>
</dbReference>
<dbReference type="GO" id="GO:0003677">
    <property type="term" value="F:DNA binding"/>
    <property type="evidence" value="ECO:0007669"/>
    <property type="project" value="UniProtKB-KW"/>
</dbReference>
<evidence type="ECO:0000259" key="7">
    <source>
        <dbReference type="SMART" id="SM00906"/>
    </source>
</evidence>
<dbReference type="EMBL" id="MU001503">
    <property type="protein sequence ID" value="KAF2442865.1"/>
    <property type="molecule type" value="Genomic_DNA"/>
</dbReference>
<proteinExistence type="predicted"/>
<keyword evidence="2" id="KW-0805">Transcription regulation</keyword>
<accession>A0A9P4UA58</accession>
<keyword evidence="5" id="KW-0539">Nucleus</keyword>
<organism evidence="8 9">
    <name type="scientific">Karstenula rhodostoma CBS 690.94</name>
    <dbReference type="NCBI Taxonomy" id="1392251"/>
    <lineage>
        <taxon>Eukaryota</taxon>
        <taxon>Fungi</taxon>
        <taxon>Dikarya</taxon>
        <taxon>Ascomycota</taxon>
        <taxon>Pezizomycotina</taxon>
        <taxon>Dothideomycetes</taxon>
        <taxon>Pleosporomycetidae</taxon>
        <taxon>Pleosporales</taxon>
        <taxon>Massarineae</taxon>
        <taxon>Didymosphaeriaceae</taxon>
        <taxon>Karstenula</taxon>
    </lineage>
</organism>
<feature type="compositionally biased region" description="Basic residues" evidence="6">
    <location>
        <begin position="9"/>
        <end position="19"/>
    </location>
</feature>
<evidence type="ECO:0000256" key="4">
    <source>
        <dbReference type="ARBA" id="ARBA00023163"/>
    </source>
</evidence>
<comment type="caution">
    <text evidence="8">The sequence shown here is derived from an EMBL/GenBank/DDBJ whole genome shotgun (WGS) entry which is preliminary data.</text>
</comment>
<dbReference type="GO" id="GO:0006351">
    <property type="term" value="P:DNA-templated transcription"/>
    <property type="evidence" value="ECO:0007669"/>
    <property type="project" value="InterPro"/>
</dbReference>
<evidence type="ECO:0000256" key="1">
    <source>
        <dbReference type="ARBA" id="ARBA00004123"/>
    </source>
</evidence>
<gene>
    <name evidence="8" type="ORF">P171DRAFT_433247</name>
</gene>
<keyword evidence="9" id="KW-1185">Reference proteome</keyword>
<sequence length="565" mass="63460">MADCTYKAPSRKSGQKKRQQLGENNDQDRLRHLETLVEQLSERVRIAEHHETQAQTQAQQSEETPWSITSLPIAAASNGSSRYRVNSGTLTTDVTNNVRVVPAPIVSRDSSNNQKNPVSMPIPPLEYVLPIVEIFLERFNAALPLFHANTLLRMIHQFYNLSHAQQDPVEWAAINVVLALAHRNGLVGSSNTHLSVQYLNKVESVLSAVVLGNTQLLNIQVLIGMVFLLQATPELTQPLILIATTMRLAHKIRLHDRAASEHLDATTARQRAHVFWIAYILDKDLSMRSKQPSIQLDDDIDLDLPSSGSFDYQINNACFDDTNMVPGIITTMDGTVEMNYFLTRIQLAVIEGGVYDYLYSTRSLKRSDEERSHALESVSCALEAWKASIPFEFSTCMALNTVSPSVLPLFAVLHSTSLACTTLLNQANSWNARWVDSMRKYAIPALPPQWETVVKEARHLAVLLGSLPMQDRWSFWTTGCTHMTAIMLLTFNCLQNPHSDEISSDDKLVEDGLRMLGRMVEKTQSEVVRSFRHACGNLHRDSQRRRAEVSVMANCLDLSEYLVDP</sequence>
<keyword evidence="3" id="KW-0238">DNA-binding</keyword>
<keyword evidence="4" id="KW-0804">Transcription</keyword>
<feature type="region of interest" description="Disordered" evidence="6">
    <location>
        <begin position="1"/>
        <end position="27"/>
    </location>
</feature>
<evidence type="ECO:0000313" key="8">
    <source>
        <dbReference type="EMBL" id="KAF2442865.1"/>
    </source>
</evidence>